<feature type="region of interest" description="Disordered" evidence="4">
    <location>
        <begin position="185"/>
        <end position="229"/>
    </location>
</feature>
<dbReference type="SUPFAM" id="SSF46938">
    <property type="entry name" value="CRAL/TRIO N-terminal domain"/>
    <property type="match status" value="1"/>
</dbReference>
<evidence type="ECO:0000256" key="2">
    <source>
        <dbReference type="ARBA" id="ARBA00022448"/>
    </source>
</evidence>
<dbReference type="Proteomes" id="UP000583929">
    <property type="component" value="Unassembled WGS sequence"/>
</dbReference>
<dbReference type="Pfam" id="PF03765">
    <property type="entry name" value="CRAL_TRIO_N"/>
    <property type="match status" value="1"/>
</dbReference>
<feature type="domain" description="CRAL/TRIO N-terminal" evidence="5">
    <location>
        <begin position="317"/>
        <end position="342"/>
    </location>
</feature>
<organism evidence="6 7">
    <name type="scientific">Cannabis sativa</name>
    <name type="common">Hemp</name>
    <name type="synonym">Marijuana</name>
    <dbReference type="NCBI Taxonomy" id="3483"/>
    <lineage>
        <taxon>Eukaryota</taxon>
        <taxon>Viridiplantae</taxon>
        <taxon>Streptophyta</taxon>
        <taxon>Embryophyta</taxon>
        <taxon>Tracheophyta</taxon>
        <taxon>Spermatophyta</taxon>
        <taxon>Magnoliopsida</taxon>
        <taxon>eudicotyledons</taxon>
        <taxon>Gunneridae</taxon>
        <taxon>Pentapetalae</taxon>
        <taxon>rosids</taxon>
        <taxon>fabids</taxon>
        <taxon>Rosales</taxon>
        <taxon>Cannabaceae</taxon>
        <taxon>Cannabis</taxon>
    </lineage>
</organism>
<dbReference type="AlphaFoldDB" id="A0A7J6FXW6"/>
<dbReference type="SMART" id="SM01100">
    <property type="entry name" value="CRAL_TRIO_N"/>
    <property type="match status" value="1"/>
</dbReference>
<evidence type="ECO:0000256" key="1">
    <source>
        <dbReference type="ARBA" id="ARBA00004370"/>
    </source>
</evidence>
<evidence type="ECO:0000313" key="6">
    <source>
        <dbReference type="EMBL" id="KAF4375586.1"/>
    </source>
</evidence>
<evidence type="ECO:0000259" key="5">
    <source>
        <dbReference type="SMART" id="SM01100"/>
    </source>
</evidence>
<dbReference type="InterPro" id="IPR044834">
    <property type="entry name" value="PATL"/>
</dbReference>
<comment type="subcellular location">
    <subcellularLocation>
        <location evidence="1">Membrane</location>
    </subcellularLocation>
</comment>
<feature type="compositionally biased region" description="Basic and acidic residues" evidence="4">
    <location>
        <begin position="193"/>
        <end position="229"/>
    </location>
</feature>
<evidence type="ECO:0000256" key="4">
    <source>
        <dbReference type="SAM" id="MobiDB-lite"/>
    </source>
</evidence>
<dbReference type="InterPro" id="IPR036865">
    <property type="entry name" value="CRAL-TRIO_dom_sf"/>
</dbReference>
<sequence length="437" mass="48760">METIMVEPAMTQGTHNLILLELPPLALSLPFSSIASCFSTMADSSSPPQLLLHSLSSSLFQTLFTSLLFYSRFLVVEFCFDSIQNYAIRWAVRMNLVSVSLEIKTGPEESFAILRKSCLERPLKFPYDVLPCPQDKDSVRYQNVLFNENDARKVTPTSLSMAIPPELTGAIPLIDKFRGLPPHTTSLCSSSRLSEEKTAKQGPPKEEEKKKDEGEAKTGVKTVDQEASKVETEKEKEKVVVVVTEVASVDDDGAKTVEAIEESVVSVTPAPVDEASSSAKTETEEPKKEEEKEEQEVCVPPEEVSIWGIPLLADDRSDVTLLKFLKARDYKVKEAFTMLKNTVKWRKENGIDYLIEEDLGSDWDKVVFSHGVDKEGHAVCYNVFGEDGLHLTPSGNRIVFDEVVRKPMEEGLSGLQNNKLIEIERKRLVKGLHKHLG</sequence>
<protein>
    <recommendedName>
        <fullName evidence="5">CRAL/TRIO N-terminal domain-containing protein</fullName>
    </recommendedName>
</protein>
<dbReference type="Gene3D" id="3.40.525.10">
    <property type="entry name" value="CRAL-TRIO lipid binding domain"/>
    <property type="match status" value="1"/>
</dbReference>
<keyword evidence="7" id="KW-1185">Reference proteome</keyword>
<dbReference type="GO" id="GO:0008289">
    <property type="term" value="F:lipid binding"/>
    <property type="evidence" value="ECO:0007669"/>
    <property type="project" value="InterPro"/>
</dbReference>
<dbReference type="InterPro" id="IPR011074">
    <property type="entry name" value="CRAL/TRIO_N_dom"/>
</dbReference>
<dbReference type="GO" id="GO:0016020">
    <property type="term" value="C:membrane"/>
    <property type="evidence" value="ECO:0007669"/>
    <property type="project" value="UniProtKB-SubCell"/>
</dbReference>
<feature type="region of interest" description="Disordered" evidence="4">
    <location>
        <begin position="269"/>
        <end position="297"/>
    </location>
</feature>
<dbReference type="EMBL" id="JAATIQ010000162">
    <property type="protein sequence ID" value="KAF4375586.1"/>
    <property type="molecule type" value="Genomic_DNA"/>
</dbReference>
<dbReference type="PANTHER" id="PTHR45932:SF17">
    <property type="entry name" value="CELLULAR RETINALDEHYDE-BINDING_TRIPLE FUNCTION DOMAIN-CONTAINING PROTEIN"/>
    <property type="match status" value="1"/>
</dbReference>
<evidence type="ECO:0000256" key="3">
    <source>
        <dbReference type="ARBA" id="ARBA00023136"/>
    </source>
</evidence>
<gene>
    <name evidence="6" type="ORF">G4B88_022233</name>
</gene>
<accession>A0A7J6FXW6</accession>
<dbReference type="PANTHER" id="PTHR45932">
    <property type="entry name" value="PATELLIN-1"/>
    <property type="match status" value="1"/>
</dbReference>
<comment type="caution">
    <text evidence="6">The sequence shown here is derived from an EMBL/GenBank/DDBJ whole genome shotgun (WGS) entry which is preliminary data.</text>
</comment>
<keyword evidence="3" id="KW-0472">Membrane</keyword>
<reference evidence="6 7" key="1">
    <citation type="journal article" date="2020" name="bioRxiv">
        <title>Sequence and annotation of 42 cannabis genomes reveals extensive copy number variation in cannabinoid synthesis and pathogen resistance genes.</title>
        <authorList>
            <person name="Mckernan K.J."/>
            <person name="Helbert Y."/>
            <person name="Kane L.T."/>
            <person name="Ebling H."/>
            <person name="Zhang L."/>
            <person name="Liu B."/>
            <person name="Eaton Z."/>
            <person name="Mclaughlin S."/>
            <person name="Kingan S."/>
            <person name="Baybayan P."/>
            <person name="Concepcion G."/>
            <person name="Jordan M."/>
            <person name="Riva A."/>
            <person name="Barbazuk W."/>
            <person name="Harkins T."/>
        </authorList>
    </citation>
    <scope>NUCLEOTIDE SEQUENCE [LARGE SCALE GENOMIC DNA]</scope>
    <source>
        <strain evidence="7">cv. Jamaican Lion 4</strain>
        <tissue evidence="6">Leaf</tissue>
    </source>
</reference>
<dbReference type="InterPro" id="IPR036273">
    <property type="entry name" value="CRAL/TRIO_N_dom_sf"/>
</dbReference>
<keyword evidence="2" id="KW-0813">Transport</keyword>
<name>A0A7J6FXW6_CANSA</name>
<proteinExistence type="predicted"/>
<evidence type="ECO:0000313" key="7">
    <source>
        <dbReference type="Proteomes" id="UP000583929"/>
    </source>
</evidence>
<feature type="compositionally biased region" description="Basic and acidic residues" evidence="4">
    <location>
        <begin position="281"/>
        <end position="290"/>
    </location>
</feature>